<dbReference type="Pfam" id="PF01370">
    <property type="entry name" value="Epimerase"/>
    <property type="match status" value="1"/>
</dbReference>
<keyword evidence="2" id="KW-0560">Oxidoreductase</keyword>
<name>A0A317DG94_9ACTN</name>
<evidence type="ECO:0000256" key="1">
    <source>
        <dbReference type="ARBA" id="ARBA00007637"/>
    </source>
</evidence>
<dbReference type="CDD" id="cd08946">
    <property type="entry name" value="SDR_e"/>
    <property type="match status" value="1"/>
</dbReference>
<dbReference type="PANTHER" id="PTHR43103:SF5">
    <property type="entry name" value="4-EPIMERASE, PUTATIVE (AFU_ORTHOLOGUE AFUA_7G00360)-RELATED"/>
    <property type="match status" value="1"/>
</dbReference>
<reference evidence="5 6" key="1">
    <citation type="submission" date="2018-05" db="EMBL/GenBank/DDBJ databases">
        <title>Micromonosporas from Atacama Desert.</title>
        <authorList>
            <person name="Carro L."/>
            <person name="Golinska P."/>
            <person name="Klenk H.-P."/>
            <person name="Goodfellow M."/>
        </authorList>
    </citation>
    <scope>NUCLEOTIDE SEQUENCE [LARGE SCALE GENOMIC DNA]</scope>
    <source>
        <strain evidence="5 6">4G51</strain>
    </source>
</reference>
<dbReference type="EMBL" id="QGKS01000258">
    <property type="protein sequence ID" value="PWR13597.1"/>
    <property type="molecule type" value="Genomic_DNA"/>
</dbReference>
<dbReference type="GO" id="GO:0016491">
    <property type="term" value="F:oxidoreductase activity"/>
    <property type="evidence" value="ECO:0007669"/>
    <property type="project" value="UniProtKB-KW"/>
</dbReference>
<proteinExistence type="inferred from homology"/>
<dbReference type="InterPro" id="IPR001509">
    <property type="entry name" value="Epimerase_deHydtase"/>
</dbReference>
<evidence type="ECO:0000313" key="5">
    <source>
        <dbReference type="EMBL" id="PWR13597.1"/>
    </source>
</evidence>
<dbReference type="Gene3D" id="3.40.50.720">
    <property type="entry name" value="NAD(P)-binding Rossmann-like Domain"/>
    <property type="match status" value="1"/>
</dbReference>
<accession>A0A317DG94</accession>
<feature type="domain" description="NAD-dependent epimerase/dehydratase" evidence="4">
    <location>
        <begin position="12"/>
        <end position="171"/>
    </location>
</feature>
<dbReference type="AlphaFoldDB" id="A0A317DG94"/>
<dbReference type="PROSITE" id="PS00061">
    <property type="entry name" value="ADH_SHORT"/>
    <property type="match status" value="1"/>
</dbReference>
<dbReference type="Proteomes" id="UP000246050">
    <property type="component" value="Unassembled WGS sequence"/>
</dbReference>
<organism evidence="5 6">
    <name type="scientific">Micromonospora sicca</name>
    <dbReference type="NCBI Taxonomy" id="2202420"/>
    <lineage>
        <taxon>Bacteria</taxon>
        <taxon>Bacillati</taxon>
        <taxon>Actinomycetota</taxon>
        <taxon>Actinomycetes</taxon>
        <taxon>Micromonosporales</taxon>
        <taxon>Micromonosporaceae</taxon>
        <taxon>Micromonospora</taxon>
    </lineage>
</organism>
<dbReference type="SUPFAM" id="SSF51735">
    <property type="entry name" value="NAD(P)-binding Rossmann-fold domains"/>
    <property type="match status" value="1"/>
</dbReference>
<dbReference type="InterPro" id="IPR020904">
    <property type="entry name" value="Sc_DH/Rdtase_CS"/>
</dbReference>
<keyword evidence="3" id="KW-0520">NAD</keyword>
<protein>
    <submittedName>
        <fullName evidence="5">Epimerase</fullName>
    </submittedName>
</protein>
<comment type="similarity">
    <text evidence="1">Belongs to the NAD(P)-dependent epimerase/dehydratase family.</text>
</comment>
<evidence type="ECO:0000256" key="3">
    <source>
        <dbReference type="ARBA" id="ARBA00023027"/>
    </source>
</evidence>
<comment type="caution">
    <text evidence="5">The sequence shown here is derived from an EMBL/GenBank/DDBJ whole genome shotgun (WGS) entry which is preliminary data.</text>
</comment>
<evidence type="ECO:0000259" key="4">
    <source>
        <dbReference type="Pfam" id="PF01370"/>
    </source>
</evidence>
<gene>
    <name evidence="5" type="ORF">DKT69_19870</name>
</gene>
<dbReference type="PANTHER" id="PTHR43103">
    <property type="entry name" value="NUCLEOSIDE-DIPHOSPHATE-SUGAR EPIMERASE"/>
    <property type="match status" value="1"/>
</dbReference>
<evidence type="ECO:0000256" key="2">
    <source>
        <dbReference type="ARBA" id="ARBA00023002"/>
    </source>
</evidence>
<sequence>MGGKMTRLDGEWLLTGAAGQIGGILRTGLRSVVQGLRLLDIKPLTADSSSERVYRLDLQDLTGLTEAMAGVQGVIHLAGIADEADFRDLTEVNIVGTYHVFEAARRANVGRVIFASSNHVTGFYPTGVPVGPDMAVRPDGFYGVSKAAGEAVARLYADKFGLEVACLRIGSCLPRPTEPRHRHTWLSPRDATAAFVAAMAAPDLRYTTFYAVSANELGWWDHEPGRALGYHPSESAECHPPGSTWEPATDSVQGGVLATPAYTLDRQRPIRAKFTRS</sequence>
<evidence type="ECO:0000313" key="6">
    <source>
        <dbReference type="Proteomes" id="UP000246050"/>
    </source>
</evidence>
<dbReference type="InterPro" id="IPR036291">
    <property type="entry name" value="NAD(P)-bd_dom_sf"/>
</dbReference>